<dbReference type="GO" id="GO:0016787">
    <property type="term" value="F:hydrolase activity"/>
    <property type="evidence" value="ECO:0007669"/>
    <property type="project" value="UniProtKB-KW"/>
</dbReference>
<evidence type="ECO:0000259" key="5">
    <source>
        <dbReference type="Pfam" id="PF13086"/>
    </source>
</evidence>
<evidence type="ECO:0000313" key="6">
    <source>
        <dbReference type="Proteomes" id="UP000887565"/>
    </source>
</evidence>
<keyword evidence="6" id="KW-1185">Reference proteome</keyword>
<dbReference type="InterPro" id="IPR027417">
    <property type="entry name" value="P-loop_NTPase"/>
</dbReference>
<feature type="domain" description="DNA2/NAM7 helicase helicase" evidence="5">
    <location>
        <begin position="41"/>
        <end position="248"/>
    </location>
</feature>
<evidence type="ECO:0000256" key="4">
    <source>
        <dbReference type="ARBA" id="ARBA00022840"/>
    </source>
</evidence>
<keyword evidence="1" id="KW-0547">Nucleotide-binding</keyword>
<dbReference type="PANTHER" id="PTHR43788">
    <property type="entry name" value="DNA2/NAM7 HELICASE FAMILY MEMBER"/>
    <property type="match status" value="1"/>
</dbReference>
<dbReference type="Pfam" id="PF13086">
    <property type="entry name" value="AAA_11"/>
    <property type="match status" value="1"/>
</dbReference>
<evidence type="ECO:0000256" key="2">
    <source>
        <dbReference type="ARBA" id="ARBA00022801"/>
    </source>
</evidence>
<dbReference type="Proteomes" id="UP000887565">
    <property type="component" value="Unplaced"/>
</dbReference>
<accession>A0A915J6A0</accession>
<organism evidence="6 7">
    <name type="scientific">Romanomermis culicivorax</name>
    <name type="common">Nematode worm</name>
    <dbReference type="NCBI Taxonomy" id="13658"/>
    <lineage>
        <taxon>Eukaryota</taxon>
        <taxon>Metazoa</taxon>
        <taxon>Ecdysozoa</taxon>
        <taxon>Nematoda</taxon>
        <taxon>Enoplea</taxon>
        <taxon>Dorylaimia</taxon>
        <taxon>Mermithida</taxon>
        <taxon>Mermithoidea</taxon>
        <taxon>Mermithidae</taxon>
        <taxon>Romanomermis</taxon>
    </lineage>
</organism>
<keyword evidence="2" id="KW-0378">Hydrolase</keyword>
<keyword evidence="4" id="KW-0067">ATP-binding</keyword>
<dbReference type="GO" id="GO:0043139">
    <property type="term" value="F:5'-3' DNA helicase activity"/>
    <property type="evidence" value="ECO:0007669"/>
    <property type="project" value="TreeGrafter"/>
</dbReference>
<name>A0A915J6A0_ROMCU</name>
<reference evidence="7" key="1">
    <citation type="submission" date="2022-11" db="UniProtKB">
        <authorList>
            <consortium name="WormBaseParasite"/>
        </authorList>
    </citation>
    <scope>IDENTIFICATION</scope>
</reference>
<dbReference type="InterPro" id="IPR041677">
    <property type="entry name" value="DNA2/NAM7_AAA_11"/>
</dbReference>
<protein>
    <submittedName>
        <fullName evidence="7">DNA2/NAM7 helicase helicase domain-containing protein</fullName>
    </submittedName>
</protein>
<evidence type="ECO:0000313" key="7">
    <source>
        <dbReference type="WBParaSite" id="nRc.2.0.1.t21263-RA"/>
    </source>
</evidence>
<dbReference type="SUPFAM" id="SSF52540">
    <property type="entry name" value="P-loop containing nucleoside triphosphate hydrolases"/>
    <property type="match status" value="1"/>
</dbReference>
<dbReference type="WBParaSite" id="nRc.2.0.1.t21263-RA">
    <property type="protein sequence ID" value="nRc.2.0.1.t21263-RA"/>
    <property type="gene ID" value="nRc.2.0.1.g21263"/>
</dbReference>
<evidence type="ECO:0000256" key="1">
    <source>
        <dbReference type="ARBA" id="ARBA00022741"/>
    </source>
</evidence>
<evidence type="ECO:0000256" key="3">
    <source>
        <dbReference type="ARBA" id="ARBA00022806"/>
    </source>
</evidence>
<dbReference type="PANTHER" id="PTHR43788:SF16">
    <property type="entry name" value="HELICASE WITH ZINC FINGER 2"/>
    <property type="match status" value="1"/>
</dbReference>
<dbReference type="InterPro" id="IPR050534">
    <property type="entry name" value="Coronavir_polyprotein_1ab"/>
</dbReference>
<dbReference type="GO" id="GO:0005524">
    <property type="term" value="F:ATP binding"/>
    <property type="evidence" value="ECO:0007669"/>
    <property type="project" value="UniProtKB-KW"/>
</dbReference>
<sequence>MAAYQAMQENMSSYTQRLKPVLTPLQTYGDDIEPPIQAEVEDEKARKFVTLVTAPSNAAVDNILARLIRHQFTERQHCKIVRVYSTEIEQLDFPEPHRERRSMTFCINVDHRQYALHHQLRQNVRFGEKIRNSDIQNRRKYLELVHNSNMPEPDQDESFMRVIKEGEKEILRDADIILTTCSTANWIRLKPVIRSQSFDQHGVRQLIIYEAGHSTIMETLISLCTAMNTDNIVLIGDPKQLRPVLKSKDAQAFKFDYSLLDIYHKDIAAFPSIAFYKDQMVIEQPDIQPSRNLVSPFKWADNNAAIFSTVMVGMRRAIQWLAKIIVPNLAIIQPSKKLHSGN</sequence>
<keyword evidence="3" id="KW-0347">Helicase</keyword>
<dbReference type="AlphaFoldDB" id="A0A915J6A0"/>
<proteinExistence type="predicted"/>
<dbReference type="Gene3D" id="3.40.50.300">
    <property type="entry name" value="P-loop containing nucleotide triphosphate hydrolases"/>
    <property type="match status" value="1"/>
</dbReference>